<protein>
    <submittedName>
        <fullName evidence="1">Predicted protein</fullName>
    </submittedName>
</protein>
<proteinExistence type="predicted"/>
<dbReference type="AlphaFoldDB" id="D7MGY2"/>
<reference evidence="2" key="1">
    <citation type="journal article" date="2011" name="Nat. Genet.">
        <title>The Arabidopsis lyrata genome sequence and the basis of rapid genome size change.</title>
        <authorList>
            <person name="Hu T.T."/>
            <person name="Pattyn P."/>
            <person name="Bakker E.G."/>
            <person name="Cao J."/>
            <person name="Cheng J.-F."/>
            <person name="Clark R.M."/>
            <person name="Fahlgren N."/>
            <person name="Fawcett J.A."/>
            <person name="Grimwood J."/>
            <person name="Gundlach H."/>
            <person name="Haberer G."/>
            <person name="Hollister J.D."/>
            <person name="Ossowski S."/>
            <person name="Ottilar R.P."/>
            <person name="Salamov A.A."/>
            <person name="Schneeberger K."/>
            <person name="Spannagl M."/>
            <person name="Wang X."/>
            <person name="Yang L."/>
            <person name="Nasrallah M.E."/>
            <person name="Bergelson J."/>
            <person name="Carrington J.C."/>
            <person name="Gaut B.S."/>
            <person name="Schmutz J."/>
            <person name="Mayer K.F.X."/>
            <person name="Van de Peer Y."/>
            <person name="Grigoriev I.V."/>
            <person name="Nordborg M."/>
            <person name="Weigel D."/>
            <person name="Guo Y.-L."/>
        </authorList>
    </citation>
    <scope>NUCLEOTIDE SEQUENCE [LARGE SCALE GENOMIC DNA]</scope>
    <source>
        <strain evidence="2">cv. MN47</strain>
    </source>
</reference>
<organism evidence="2">
    <name type="scientific">Arabidopsis lyrata subsp. lyrata</name>
    <name type="common">Lyre-leaved rock-cress</name>
    <dbReference type="NCBI Taxonomy" id="81972"/>
    <lineage>
        <taxon>Eukaryota</taxon>
        <taxon>Viridiplantae</taxon>
        <taxon>Streptophyta</taxon>
        <taxon>Embryophyta</taxon>
        <taxon>Tracheophyta</taxon>
        <taxon>Spermatophyta</taxon>
        <taxon>Magnoliopsida</taxon>
        <taxon>eudicotyledons</taxon>
        <taxon>Gunneridae</taxon>
        <taxon>Pentapetalae</taxon>
        <taxon>rosids</taxon>
        <taxon>malvids</taxon>
        <taxon>Brassicales</taxon>
        <taxon>Brassicaceae</taxon>
        <taxon>Camelineae</taxon>
        <taxon>Arabidopsis</taxon>
    </lineage>
</organism>
<dbReference type="Proteomes" id="UP000008694">
    <property type="component" value="Unassembled WGS sequence"/>
</dbReference>
<gene>
    <name evidence="1" type="ORF">ARALYDRAFT_658797</name>
</gene>
<name>D7MGY2_ARALL</name>
<dbReference type="EMBL" id="GL348719">
    <property type="protein sequence ID" value="EFH44523.1"/>
    <property type="molecule type" value="Genomic_DNA"/>
</dbReference>
<dbReference type="Gramene" id="Al_scaffold_0007_2852">
    <property type="protein sequence ID" value="Al_scaffold_0007_2852"/>
    <property type="gene ID" value="Al_scaffold_0007_2852"/>
</dbReference>
<accession>D7MGY2</accession>
<dbReference type="HOGENOM" id="CLU_2430076_0_0_1"/>
<keyword evidence="2" id="KW-1185">Reference proteome</keyword>
<sequence>MVLKLNFKRNVWEEKKDLGGLTVFASFPSSFARAGLSTEQRNKICLSYRDKYGRYDVSYSVGDEKSSYPPPETVLSKSIVWVEPPHNYVNL</sequence>
<evidence type="ECO:0000313" key="2">
    <source>
        <dbReference type="Proteomes" id="UP000008694"/>
    </source>
</evidence>
<evidence type="ECO:0000313" key="1">
    <source>
        <dbReference type="EMBL" id="EFH44523.1"/>
    </source>
</evidence>